<keyword evidence="1" id="KW-0732">Signal</keyword>
<evidence type="ECO:0000313" key="3">
    <source>
        <dbReference type="Proteomes" id="UP001232148"/>
    </source>
</evidence>
<accession>A0AAD9HQP8</accession>
<feature type="signal peptide" evidence="1">
    <location>
        <begin position="1"/>
        <end position="18"/>
    </location>
</feature>
<feature type="chain" id="PRO_5042001154" evidence="1">
    <location>
        <begin position="19"/>
        <end position="80"/>
    </location>
</feature>
<dbReference type="EMBL" id="MU842822">
    <property type="protein sequence ID" value="KAK2033460.1"/>
    <property type="molecule type" value="Genomic_DNA"/>
</dbReference>
<proteinExistence type="predicted"/>
<reference evidence="2" key="1">
    <citation type="submission" date="2021-06" db="EMBL/GenBank/DDBJ databases">
        <title>Comparative genomics, transcriptomics and evolutionary studies reveal genomic signatures of adaptation to plant cell wall in hemibiotrophic fungi.</title>
        <authorList>
            <consortium name="DOE Joint Genome Institute"/>
            <person name="Baroncelli R."/>
            <person name="Diaz J.F."/>
            <person name="Benocci T."/>
            <person name="Peng M."/>
            <person name="Battaglia E."/>
            <person name="Haridas S."/>
            <person name="Andreopoulos W."/>
            <person name="Labutti K."/>
            <person name="Pangilinan J."/>
            <person name="Floch G.L."/>
            <person name="Makela M.R."/>
            <person name="Henrissat B."/>
            <person name="Grigoriev I.V."/>
            <person name="Crouch J.A."/>
            <person name="De Vries R.P."/>
            <person name="Sukno S.A."/>
            <person name="Thon M.R."/>
        </authorList>
    </citation>
    <scope>NUCLEOTIDE SEQUENCE</scope>
    <source>
        <strain evidence="2">MAFF235873</strain>
    </source>
</reference>
<evidence type="ECO:0000256" key="1">
    <source>
        <dbReference type="SAM" id="SignalP"/>
    </source>
</evidence>
<keyword evidence="3" id="KW-1185">Reference proteome</keyword>
<dbReference type="AlphaFoldDB" id="A0AAD9HQP8"/>
<organism evidence="2 3">
    <name type="scientific">Colletotrichum zoysiae</name>
    <dbReference type="NCBI Taxonomy" id="1216348"/>
    <lineage>
        <taxon>Eukaryota</taxon>
        <taxon>Fungi</taxon>
        <taxon>Dikarya</taxon>
        <taxon>Ascomycota</taxon>
        <taxon>Pezizomycotina</taxon>
        <taxon>Sordariomycetes</taxon>
        <taxon>Hypocreomycetidae</taxon>
        <taxon>Glomerellales</taxon>
        <taxon>Glomerellaceae</taxon>
        <taxon>Colletotrichum</taxon>
        <taxon>Colletotrichum graminicola species complex</taxon>
    </lineage>
</organism>
<gene>
    <name evidence="2" type="ORF">LX32DRAFT_635394</name>
</gene>
<comment type="caution">
    <text evidence="2">The sequence shown here is derived from an EMBL/GenBank/DDBJ whole genome shotgun (WGS) entry which is preliminary data.</text>
</comment>
<evidence type="ECO:0000313" key="2">
    <source>
        <dbReference type="EMBL" id="KAK2033460.1"/>
    </source>
</evidence>
<name>A0AAD9HQP8_9PEZI</name>
<protein>
    <submittedName>
        <fullName evidence="2">Uncharacterized protein</fullName>
    </submittedName>
</protein>
<dbReference type="Proteomes" id="UP001232148">
    <property type="component" value="Unassembled WGS sequence"/>
</dbReference>
<sequence length="80" mass="9016">MKVLTLLYVLVTIPLASAARHTVRVCRCTYSNGQTYEADTRSACGMVGGRMRSLYCATEHDEDDWKTTKCLYDGACWRTT</sequence>